<reference evidence="1" key="1">
    <citation type="submission" date="2018-11" db="EMBL/GenBank/DDBJ databases">
        <title>The sequence and de novo assembly of Larimichthys crocea genome using PacBio and Hi-C technologies.</title>
        <authorList>
            <person name="Xu P."/>
            <person name="Chen B."/>
            <person name="Zhou Z."/>
            <person name="Ke Q."/>
            <person name="Wu Y."/>
            <person name="Bai H."/>
            <person name="Pu F."/>
        </authorList>
    </citation>
    <scope>NUCLEOTIDE SEQUENCE</scope>
    <source>
        <tissue evidence="1">Muscle</tissue>
    </source>
</reference>
<comment type="caution">
    <text evidence="1">The sequence shown here is derived from an EMBL/GenBank/DDBJ whole genome shotgun (WGS) entry which is preliminary data.</text>
</comment>
<dbReference type="EMBL" id="CM011679">
    <property type="protein sequence ID" value="TMS18664.1"/>
    <property type="molecule type" value="Genomic_DNA"/>
</dbReference>
<accession>A0ACD3RIZ5</accession>
<gene>
    <name evidence="1" type="ORF">E3U43_010990</name>
</gene>
<organism evidence="1 2">
    <name type="scientific">Larimichthys crocea</name>
    <name type="common">Large yellow croaker</name>
    <name type="synonym">Pseudosciaena crocea</name>
    <dbReference type="NCBI Taxonomy" id="215358"/>
    <lineage>
        <taxon>Eukaryota</taxon>
        <taxon>Metazoa</taxon>
        <taxon>Chordata</taxon>
        <taxon>Craniata</taxon>
        <taxon>Vertebrata</taxon>
        <taxon>Euteleostomi</taxon>
        <taxon>Actinopterygii</taxon>
        <taxon>Neopterygii</taxon>
        <taxon>Teleostei</taxon>
        <taxon>Neoteleostei</taxon>
        <taxon>Acanthomorphata</taxon>
        <taxon>Eupercaria</taxon>
        <taxon>Sciaenidae</taxon>
        <taxon>Larimichthys</taxon>
    </lineage>
</organism>
<name>A0ACD3RIZ5_LARCR</name>
<protein>
    <submittedName>
        <fullName evidence="1">Uncharacterized protein</fullName>
    </submittedName>
</protein>
<proteinExistence type="predicted"/>
<evidence type="ECO:0000313" key="2">
    <source>
        <dbReference type="Proteomes" id="UP000793456"/>
    </source>
</evidence>
<evidence type="ECO:0000313" key="1">
    <source>
        <dbReference type="EMBL" id="TMS18664.1"/>
    </source>
</evidence>
<keyword evidence="2" id="KW-1185">Reference proteome</keyword>
<dbReference type="Proteomes" id="UP000793456">
    <property type="component" value="Chromosome VI"/>
</dbReference>
<sequence>MEDEERQKKLEAGKAKLAEYRQRKAHADSQKKQKKKKKKKSPEDSEGDTQGRVEVESDQPVEGEEGSGEGRDGSQEENKDPPTTEFTFARTLRSGETVKHDQTYTIEPESEVSTTAEDCSSEVNGCHDEMTECLMMSTKDFIWEEVEPLQQVTKGGTMQDMEDALAAKTQAVEELSRELGEIRAAFGTEGVQQLQDFEAALKQRDGIITQLTANLQQAREEKDEIMKEFLELTEQSQKLHIQFQQLQAGETLRNTSHSSTAADLLQARQQLMQYQQQLEEMNVEVKKHQEMSSEQLGHISQLQHKLSDMEMLGKRSEESFTQRINEKDLLIAEQEKVILSRELLLTELRTAEESFAQTLKEKDLFISEKTAIITEHELSLTRLREELVHVGRTTDENIMHESNEKDLIIAEKERIISERDCSLTQLKDELESSVKNQRDLQEQIAAKVSELEKCVDELLSTKSDLESCKSEVESCKLELEKERTELESCKGELATSRQKERMSSNEIMQLMGTVEDLQKRYHQGSLSESDTVQKMQEETTRKLDVLRAELDEMYGQQIVQMKHELNLQHAARVEQMTAQHRAELELLQEQQLSQSSAVSTVEVDTLNANIRELQETLEQSQAMHDQARHELSQVAQEKFSLQAKVEDLLRELCSAKEKVEQVSHSLISQESQQGELQRLQETIDNLKSKLAAAQEAAEEVEARHDSEITNYKIKLEMLEREKDAVLDRMAESQEAELERLRTQLLFSHEEELTSLREELQRESFLNTENLLNEAAVKHERALDELRIGYEEKLHLLQGEKARFVTERDELLHQILGLEEDLKLAVHSSKADELVQQLQELQVELEVLRKGGEDRARMENEIQTLLEKTEVLEKQSKEKEQCWENKRKEQQLEVEMLIESNNTLKEELDSQTMKTETLAAENNQMQQQVVELSEKIETQRTTFSFAEKNFEVNYQELKEEYTCLIEAKTELEESTLKETLEFEAKIASLQSQIRELQESSKDIKMEDRKTDGSEKTVIEKDTTELMEKLNVTLSEKESLAGRLSEVTEQLMFTESKVGQLEEELMKIRQENAKVIARNESLGKELEEHQEIIREQARGQGAERKLQHEEQAVEPVCSFEDQQLQIQSLQEEITALQSLLQAAESERNSIRETLELQRISQTPSPAPAAQTSEEGPVEGRSSTASGSSRRKRRNRSKQERKVGTALSDCREERQREEEEEEEEAAVKEERATSAAEPEMQPQMESQVMSCSQERAGKEDSTDGYQGDGDRDYINKRVSRHGTGHHTEAAVCPRAEEEGETTEHGECRLQMEAQRISLSQIHAAQIELLQEETDAHKHSLEQKLQDMKDRGDQDEPKIFKYHNMLQAMSEECNEVIQRFQKICGEEFLESVDAQGQPAPSVDRPETSESSSIVLEARELCRNLQQVRERIEQEHLRLSQLQALLRADGNKMMELQTAYDELKSNSEKEISDLRVQVASSSSSTSKDLEEQAATPSACLTEELQRLRAEEQEKHLQLEESHRQEVERLRAHYQQQSTETEERYLTELFMLQQRLQEVTGTQTHFSVTESSSERTEEHSEELLKDLGEEELSEGDVESRGPGRSAGLTAQLQALRKALYHKYVQEVSALKEQHSRELKRLREEGEREWRREERQEEREEKEQDLNGINGAGSSESLRGAGQVALEEKQDWERVEEEVAKAIVQMSVEFAQQTELARINKRACQRCTSMQTQSDEEEVEDREKEEQTPRASLTSGAWLEEVEKERLERDLEERNAEIRRLREELQKSGPHQALRKSEDGQEEVEEEEDPGGAAIKQPDGGKLSSRDDGESSDKDTERNVLRKANEKLSQVLVEVLKTTAAAEETMGLHMQSLSASSAAQQATLPHTTTQRATWQSAHTEPIRPHAAGHSAESCPGSETGTDDLSLWSGATEADEGLEVSQQMMESLLLGAGTQLENEEYLMGISRRLQTALEKMLMAISDTTSQLEHARLTQTELMRESFRHNQEMNELLQKQEELQERLLEESRAREQLALELHRAEGLIDGYTDERAVLEEQLRQKEELQLNLEQELQVTSSRLHELEQERLQMQEERELMSRQQDAMREQAGPRELRLVEAAMVAAPEAGVSTLSMAQSYLLYVLMIVYRS</sequence>